<dbReference type="GO" id="GO:0016301">
    <property type="term" value="F:kinase activity"/>
    <property type="evidence" value="ECO:0007669"/>
    <property type="project" value="UniProtKB-KW"/>
</dbReference>
<dbReference type="GO" id="GO:0005737">
    <property type="term" value="C:cytoplasm"/>
    <property type="evidence" value="ECO:0007669"/>
    <property type="project" value="TreeGrafter"/>
</dbReference>
<dbReference type="GO" id="GO:0007165">
    <property type="term" value="P:signal transduction"/>
    <property type="evidence" value="ECO:0007669"/>
    <property type="project" value="TreeGrafter"/>
</dbReference>
<protein>
    <submittedName>
        <fullName evidence="3">Membrane-associated guanylate kinase, WW and PDZ domain-containing protein 3</fullName>
    </submittedName>
</protein>
<dbReference type="PANTHER" id="PTHR10316:SF10">
    <property type="entry name" value="MEMBRANE-ASSOCIATED GUANYLATE KINASE, WW AND PDZ DOMAIN-CONTAINING PROTEIN 3"/>
    <property type="match status" value="1"/>
</dbReference>
<comment type="subcellular location">
    <subcellularLocation>
        <location evidence="1">Cell membrane</location>
        <topology evidence="1">Peripheral membrane protein</topology>
    </subcellularLocation>
</comment>
<dbReference type="AlphaFoldDB" id="A0A4U5USR0"/>
<evidence type="ECO:0000313" key="4">
    <source>
        <dbReference type="Proteomes" id="UP000298787"/>
    </source>
</evidence>
<dbReference type="PANTHER" id="PTHR10316">
    <property type="entry name" value="MEMBRANE ASSOCIATED GUANYLATE KINASE-RELATED"/>
    <property type="match status" value="1"/>
</dbReference>
<reference evidence="3 4" key="1">
    <citation type="submission" date="2019-01" db="EMBL/GenBank/DDBJ databases">
        <title>Genome Assembly of Collichthys lucidus.</title>
        <authorList>
            <person name="Cai M."/>
            <person name="Xiao S."/>
        </authorList>
    </citation>
    <scope>NUCLEOTIDE SEQUENCE [LARGE SCALE GENOMIC DNA]</scope>
    <source>
        <strain evidence="3">JT15FE1705JMU</strain>
        <tissue evidence="3">Muscle</tissue>
    </source>
</reference>
<name>A0A4U5USR0_COLLU</name>
<dbReference type="InterPro" id="IPR036034">
    <property type="entry name" value="PDZ_sf"/>
</dbReference>
<proteinExistence type="predicted"/>
<organism evidence="3 4">
    <name type="scientific">Collichthys lucidus</name>
    <name type="common">Big head croaker</name>
    <name type="synonym">Sciaena lucida</name>
    <dbReference type="NCBI Taxonomy" id="240159"/>
    <lineage>
        <taxon>Eukaryota</taxon>
        <taxon>Metazoa</taxon>
        <taxon>Chordata</taxon>
        <taxon>Craniata</taxon>
        <taxon>Vertebrata</taxon>
        <taxon>Euteleostomi</taxon>
        <taxon>Actinopterygii</taxon>
        <taxon>Neopterygii</taxon>
        <taxon>Teleostei</taxon>
        <taxon>Neoteleostei</taxon>
        <taxon>Acanthomorphata</taxon>
        <taxon>Eupercaria</taxon>
        <taxon>Sciaenidae</taxon>
        <taxon>Collichthys</taxon>
    </lineage>
</organism>
<evidence type="ECO:0000256" key="1">
    <source>
        <dbReference type="ARBA" id="ARBA00004202"/>
    </source>
</evidence>
<keyword evidence="3" id="KW-0808">Transferase</keyword>
<keyword evidence="4" id="KW-1185">Reference proteome</keyword>
<evidence type="ECO:0000313" key="3">
    <source>
        <dbReference type="EMBL" id="TKS76655.1"/>
    </source>
</evidence>
<dbReference type="Gene3D" id="2.30.42.10">
    <property type="match status" value="1"/>
</dbReference>
<gene>
    <name evidence="3" type="ORF">D9C73_010745</name>
</gene>
<keyword evidence="2" id="KW-0472">Membrane</keyword>
<accession>A0A4U5USR0</accession>
<dbReference type="GO" id="GO:0005886">
    <property type="term" value="C:plasma membrane"/>
    <property type="evidence" value="ECO:0007669"/>
    <property type="project" value="UniProtKB-SubCell"/>
</dbReference>
<dbReference type="GO" id="GO:0005911">
    <property type="term" value="C:cell-cell junction"/>
    <property type="evidence" value="ECO:0007669"/>
    <property type="project" value="TreeGrafter"/>
</dbReference>
<dbReference type="Proteomes" id="UP000298787">
    <property type="component" value="Chromosome 10"/>
</dbReference>
<keyword evidence="2" id="KW-1003">Cell membrane</keyword>
<dbReference type="STRING" id="240159.A0A4U5USR0"/>
<keyword evidence="3" id="KW-0418">Kinase</keyword>
<sequence>MSKTLKKKKHWSTKVQECTVSWGGSGELVTVVEVRGGAELGEFPYLGHIVSEALVCHGGRFPSSGDVLLEVNGTPVSGLTNRDTLAVIRHFREPIRMKTPGQKAEVCLEWSAGSRPGDALSIQLPSCERSDEIGSNLEGTVESRSTVIADIYCSLETFVPGDSTRRVPRGTSPRHWLASVGRIFSVAVHRDLLWVGLERLGGEGGSRLRPRALQHPPARTSLFPGNVDLSATVESQLSLPPSTKIVSQSPELSNRFSSSSSRHSTIVAIKPKAFT</sequence>
<dbReference type="EMBL" id="CM014087">
    <property type="protein sequence ID" value="TKS76655.1"/>
    <property type="molecule type" value="Genomic_DNA"/>
</dbReference>
<dbReference type="SUPFAM" id="SSF50156">
    <property type="entry name" value="PDZ domain-like"/>
    <property type="match status" value="1"/>
</dbReference>
<evidence type="ECO:0000256" key="2">
    <source>
        <dbReference type="ARBA" id="ARBA00022475"/>
    </source>
</evidence>
<dbReference type="CDD" id="cd06730">
    <property type="entry name" value="PDZ0_MAGI-1_3-like"/>
    <property type="match status" value="1"/>
</dbReference>